<keyword evidence="8 10" id="KW-0472">Membrane</keyword>
<feature type="transmembrane region" description="Helical" evidence="10">
    <location>
        <begin position="1758"/>
        <end position="1780"/>
    </location>
</feature>
<dbReference type="Gene3D" id="3.40.630.10">
    <property type="entry name" value="Zn peptidases"/>
    <property type="match status" value="1"/>
</dbReference>
<name>A0A812QG43_9DINO</name>
<feature type="region of interest" description="Disordered" evidence="9">
    <location>
        <begin position="1918"/>
        <end position="1944"/>
    </location>
</feature>
<proteinExistence type="predicted"/>
<dbReference type="InterPro" id="IPR049452">
    <property type="entry name" value="Anoctamin_TM"/>
</dbReference>
<feature type="region of interest" description="Disordered" evidence="9">
    <location>
        <begin position="1010"/>
        <end position="1029"/>
    </location>
</feature>
<dbReference type="GO" id="GO:0016788">
    <property type="term" value="F:hydrolase activity, acting on ester bonds"/>
    <property type="evidence" value="ECO:0007669"/>
    <property type="project" value="InterPro"/>
</dbReference>
<feature type="region of interest" description="Disordered" evidence="9">
    <location>
        <begin position="185"/>
        <end position="204"/>
    </location>
</feature>
<keyword evidence="6" id="KW-0862">Zinc</keyword>
<dbReference type="GO" id="GO:0016020">
    <property type="term" value="C:membrane"/>
    <property type="evidence" value="ECO:0007669"/>
    <property type="project" value="UniProtKB-SubCell"/>
</dbReference>
<evidence type="ECO:0000256" key="2">
    <source>
        <dbReference type="ARBA" id="ARBA00004141"/>
    </source>
</evidence>
<comment type="subcellular location">
    <subcellularLocation>
        <location evidence="2">Membrane</location>
        <topology evidence="2">Multi-pass membrane protein</topology>
    </subcellularLocation>
</comment>
<accession>A0A812QG43</accession>
<keyword evidence="3 10" id="KW-0812">Transmembrane</keyword>
<keyword evidence="14" id="KW-1185">Reference proteome</keyword>
<feature type="compositionally biased region" description="Basic and acidic residues" evidence="9">
    <location>
        <begin position="185"/>
        <end position="198"/>
    </location>
</feature>
<evidence type="ECO:0000256" key="1">
    <source>
        <dbReference type="ARBA" id="ARBA00001947"/>
    </source>
</evidence>
<evidence type="ECO:0000259" key="11">
    <source>
        <dbReference type="Pfam" id="PF04547"/>
    </source>
</evidence>
<feature type="transmembrane region" description="Helical" evidence="10">
    <location>
        <begin position="1870"/>
        <end position="1890"/>
    </location>
</feature>
<dbReference type="PANTHER" id="PTHR12308:SF73">
    <property type="entry name" value="ANOCTAMIN"/>
    <property type="match status" value="1"/>
</dbReference>
<keyword evidence="4" id="KW-0479">Metal-binding</keyword>
<protein>
    <submittedName>
        <fullName evidence="13">Uncharacterized protein</fullName>
    </submittedName>
</protein>
<comment type="cofactor">
    <cofactor evidence="1">
        <name>Zn(2+)</name>
        <dbReference type="ChEBI" id="CHEBI:29105"/>
    </cofactor>
</comment>
<feature type="compositionally biased region" description="Basic and acidic residues" evidence="9">
    <location>
        <begin position="477"/>
        <end position="495"/>
    </location>
</feature>
<feature type="transmembrane region" description="Helical" evidence="10">
    <location>
        <begin position="1663"/>
        <end position="1684"/>
    </location>
</feature>
<feature type="transmembrane region" description="Helical" evidence="10">
    <location>
        <begin position="1812"/>
        <end position="1832"/>
    </location>
</feature>
<evidence type="ECO:0000256" key="9">
    <source>
        <dbReference type="SAM" id="MobiDB-lite"/>
    </source>
</evidence>
<feature type="region of interest" description="Disordered" evidence="9">
    <location>
        <begin position="474"/>
        <end position="529"/>
    </location>
</feature>
<dbReference type="Pfam" id="PF24827">
    <property type="entry name" value="AstE_AspA_cat"/>
    <property type="match status" value="1"/>
</dbReference>
<evidence type="ECO:0000256" key="8">
    <source>
        <dbReference type="ARBA" id="ARBA00023136"/>
    </source>
</evidence>
<dbReference type="Proteomes" id="UP000604046">
    <property type="component" value="Unassembled WGS sequence"/>
</dbReference>
<keyword evidence="5" id="KW-0378">Hydrolase</keyword>
<feature type="compositionally biased region" description="Polar residues" evidence="9">
    <location>
        <begin position="515"/>
        <end position="525"/>
    </location>
</feature>
<organism evidence="13 14">
    <name type="scientific">Symbiodinium natans</name>
    <dbReference type="NCBI Taxonomy" id="878477"/>
    <lineage>
        <taxon>Eukaryota</taxon>
        <taxon>Sar</taxon>
        <taxon>Alveolata</taxon>
        <taxon>Dinophyceae</taxon>
        <taxon>Suessiales</taxon>
        <taxon>Symbiodiniaceae</taxon>
        <taxon>Symbiodinium</taxon>
    </lineage>
</organism>
<evidence type="ECO:0000256" key="5">
    <source>
        <dbReference type="ARBA" id="ARBA00022801"/>
    </source>
</evidence>
<feature type="compositionally biased region" description="Polar residues" evidence="9">
    <location>
        <begin position="1918"/>
        <end position="1927"/>
    </location>
</feature>
<keyword evidence="7 10" id="KW-1133">Transmembrane helix</keyword>
<dbReference type="Pfam" id="PF04547">
    <property type="entry name" value="Anoctamin"/>
    <property type="match status" value="1"/>
</dbReference>
<dbReference type="InterPro" id="IPR055438">
    <property type="entry name" value="AstE_AspA_cat"/>
</dbReference>
<feature type="domain" description="Succinylglutamate desuccinylase/Aspartoacylase catalytic" evidence="12">
    <location>
        <begin position="117"/>
        <end position="303"/>
    </location>
</feature>
<feature type="compositionally biased region" description="Basic residues" evidence="9">
    <location>
        <begin position="496"/>
        <end position="508"/>
    </location>
</feature>
<dbReference type="GO" id="GO:0005254">
    <property type="term" value="F:chloride channel activity"/>
    <property type="evidence" value="ECO:0007669"/>
    <property type="project" value="TreeGrafter"/>
</dbReference>
<feature type="domain" description="Anoctamin transmembrane" evidence="11">
    <location>
        <begin position="1384"/>
        <end position="1901"/>
    </location>
</feature>
<comment type="caution">
    <text evidence="13">The sequence shown here is derived from an EMBL/GenBank/DDBJ whole genome shotgun (WGS) entry which is preliminary data.</text>
</comment>
<evidence type="ECO:0000313" key="13">
    <source>
        <dbReference type="EMBL" id="CAE7382927.1"/>
    </source>
</evidence>
<dbReference type="OrthoDB" id="296386at2759"/>
<dbReference type="InterPro" id="IPR007632">
    <property type="entry name" value="Anoctamin"/>
</dbReference>
<evidence type="ECO:0000259" key="12">
    <source>
        <dbReference type="Pfam" id="PF24827"/>
    </source>
</evidence>
<feature type="transmembrane region" description="Helical" evidence="10">
    <location>
        <begin position="1553"/>
        <end position="1574"/>
    </location>
</feature>
<evidence type="ECO:0000256" key="4">
    <source>
        <dbReference type="ARBA" id="ARBA00022723"/>
    </source>
</evidence>
<dbReference type="CDD" id="cd06909">
    <property type="entry name" value="M14_ASPA"/>
    <property type="match status" value="1"/>
</dbReference>
<feature type="transmembrane region" description="Helical" evidence="10">
    <location>
        <begin position="1634"/>
        <end position="1651"/>
    </location>
</feature>
<dbReference type="SUPFAM" id="SSF53187">
    <property type="entry name" value="Zn-dependent exopeptidases"/>
    <property type="match status" value="1"/>
</dbReference>
<dbReference type="EMBL" id="CAJNDS010002228">
    <property type="protein sequence ID" value="CAE7382927.1"/>
    <property type="molecule type" value="Genomic_DNA"/>
</dbReference>
<evidence type="ECO:0000256" key="10">
    <source>
        <dbReference type="SAM" id="Phobius"/>
    </source>
</evidence>
<dbReference type="PANTHER" id="PTHR12308">
    <property type="entry name" value="ANOCTAMIN"/>
    <property type="match status" value="1"/>
</dbReference>
<dbReference type="GO" id="GO:0046872">
    <property type="term" value="F:metal ion binding"/>
    <property type="evidence" value="ECO:0007669"/>
    <property type="project" value="UniProtKB-KW"/>
</dbReference>
<evidence type="ECO:0000256" key="6">
    <source>
        <dbReference type="ARBA" id="ARBA00022833"/>
    </source>
</evidence>
<sequence length="1944" mass="213869">MDGHREKSVDQLSVGMLASLMQLQGCRGYTPIDSARAAADLQELRSATPAAEVDVAAVLSEKVTRPPGPARAIQALGMAVEAVRVSRVEVPRTALENNRRAARVDVGAGCQEAGQPIVGGTHGNETNGVHLAKHFLRNPSLVKRGSFETEVLLSNTAAIKQNTRYVEEDLNRCYLLADLQDDEKSGSSLERKRAREVDAALGPKSSDTPRCDFIVDLHNTTAATGVALLMAPDDEFAHEVGHYLSTLDDSVRVVEWNDQPDWALCPSVGRSGLTFEVGPCPWGCLEPELFQRSRRLVLALLDYVDKHNVLIANGSTKKEQVSMPVYRAIGVSMDYPRAADGDPTAHAGTSNRLPAAYAMRLLTLEQAPEQAAVAHEGPAEAIDFCVVDTAAVAAVAAAQQAQPSTFVLEDDVAAPAILLPVGESSGEGIDAAGVADGDAVADSAVAGGVADQADAVVAPSLDFCPHEVEAAHIQSPPDKEEAEHAGHSHDVEASAKRKTTVKKKKVFHKAGSAKSAGSLQSTSVSPAVVGKESERDATFSQSLELTSVAPASVAPCPTTPVTQAGRVSGASKPSSADKSEKGSVVLEAPCTCKDVEVTSAPCLPPQLPFHFRWDVPCLRLEGLEPHLPTDWERVVAQRLEREWRRCRKEQEQAWVSNGNLPFEVQRLAATMGKSSDEVFARVCDRAQSALWHSEAGSTRPMLPMKVCAFEKLPGQALQKEELEGLALGGLGSSWCYLTYDLSSDPLLLDLAYEGAHPTTFSTLLFAYGAQVADAEMRTCHLRFARMDHFDFALCFPPSPYPTCNLPSPEVDFATLLGLDACSDMSTAEDAMTQARAVLTWLFWDCFDEIFTPNSAEIKLRDRPARTLLPFGVHRRFDTGRSPGLLAGNDAASAISAALSLHRHQEAEAHCEQHGGEQTLLAAVEVAFQKAAVEYNEALGGEGLPKQWLRSARQNQDRWPLQLESADGGAYAAFREVSSLPSSSKLACSGKKLAVVHCRGIMQLTEHPAEQDLETNQTRSRKLTHASASAADLTPRRTEVDYNTELGVVRVEIEDREMDMTLDLSRWEDEGIVTVGDININDHALIREVLLAVEQMEKCAEVLDCGVSLRESLRHQLSHLAQGLRAMQRASVKQQLRNVGLAVFETERAKPQDTLRPASLASRALKGIKGRRGQQLQHAVRAGASGLASALEIDDLKDLDGDGDSLQRQSSRNSQPVMLLSAPEGILRRQAEARKLLRRVLPSSSNEFAGGFTPSQFDQGGPFQQYWAETMQKPYQYQPYFCAAVPEADPSALLSPSERKFLVKRLVTDPLVGAKSSDGISHVHGGANLDPRELQADDIIEGGLVNLQSSAGVLQLANGFIFPWRARGWRYFIPLRRCDTALVLRHFGPKTASYFEFLETYSSFLFIASVVGIFAELAGPPNAEADFAFWKIIRPGFGICMCIWGAFFCIFWRRRAAQLAVSWANGWIEEGDDLRSSSAIQGLAQVRPEFASRWRQNFDKANLAKQEETLNALRTVLRAPSSSAHFSNRALRHDIAHFDETCYQGKFAQLWRSLFAYTASGFFIVLACGATYGTLAANYVLGISNSTLGYMVMGFTTSVFVPLLNTLHHAVVLFTNEYQLFRQDSDKERDLFDRLFVFALFNTYNSLLWIAFAERNMEQLRVQVMFIMVFSRAIVNNMLEFYWLLWMKQIREAAADMHPRDAEKTIWRRMLVVLTGDFHDEVTDTARSHGPESWMVDQLADQLTRDKSFEQVKETIELVIQYGLVMMFTLAFPLTPLIALIDCNIEKRLDAFKIVRLQRSPEPRMVVGLGQPFRAFVFVTALGLLVSGLMLYFTEYAGEQCTKCTMFGNCGSCGGTGVDLILPNVSVELRLFLLSAGEHVLLILMFMFFSFSPVSTNVLQEQYRQKLFENRLQLEASSEGQLSQSTLPRRSRKETQDTSISMDHM</sequence>
<evidence type="ECO:0000313" key="14">
    <source>
        <dbReference type="Proteomes" id="UP000604046"/>
    </source>
</evidence>
<feature type="region of interest" description="Disordered" evidence="9">
    <location>
        <begin position="552"/>
        <end position="580"/>
    </location>
</feature>
<feature type="transmembrane region" description="Helical" evidence="10">
    <location>
        <begin position="1431"/>
        <end position="1451"/>
    </location>
</feature>
<evidence type="ECO:0000256" key="7">
    <source>
        <dbReference type="ARBA" id="ARBA00022989"/>
    </source>
</evidence>
<gene>
    <name evidence="13" type="ORF">SNAT2548_LOCUS20897</name>
</gene>
<feature type="transmembrane region" description="Helical" evidence="10">
    <location>
        <begin position="1586"/>
        <end position="1613"/>
    </location>
</feature>
<evidence type="ECO:0000256" key="3">
    <source>
        <dbReference type="ARBA" id="ARBA00022692"/>
    </source>
</evidence>
<reference evidence="13" key="1">
    <citation type="submission" date="2021-02" db="EMBL/GenBank/DDBJ databases">
        <authorList>
            <person name="Dougan E. K."/>
            <person name="Rhodes N."/>
            <person name="Thang M."/>
            <person name="Chan C."/>
        </authorList>
    </citation>
    <scope>NUCLEOTIDE SEQUENCE</scope>
</reference>